<accession>A0A164V7J1</accession>
<reference evidence="2" key="1">
    <citation type="journal article" date="2016" name="Nat. Genet.">
        <title>A high-quality carrot genome assembly provides new insights into carotenoid accumulation and asterid genome evolution.</title>
        <authorList>
            <person name="Iorizzo M."/>
            <person name="Ellison S."/>
            <person name="Senalik D."/>
            <person name="Zeng P."/>
            <person name="Satapoomin P."/>
            <person name="Huang J."/>
            <person name="Bowman M."/>
            <person name="Iovene M."/>
            <person name="Sanseverino W."/>
            <person name="Cavagnaro P."/>
            <person name="Yildiz M."/>
            <person name="Macko-Podgorni A."/>
            <person name="Moranska E."/>
            <person name="Grzebelus E."/>
            <person name="Grzebelus D."/>
            <person name="Ashrafi H."/>
            <person name="Zheng Z."/>
            <person name="Cheng S."/>
            <person name="Spooner D."/>
            <person name="Van Deynze A."/>
            <person name="Simon P."/>
        </authorList>
    </citation>
    <scope>NUCLEOTIDE SEQUENCE [LARGE SCALE GENOMIC DNA]</scope>
    <source>
        <tissue evidence="2">Leaf</tissue>
    </source>
</reference>
<proteinExistence type="predicted"/>
<dbReference type="EMBL" id="LNRQ01000006">
    <property type="protein sequence ID" value="KZM89926.1"/>
    <property type="molecule type" value="Genomic_DNA"/>
</dbReference>
<dbReference type="EMBL" id="CP093348">
    <property type="protein sequence ID" value="WOH03994.1"/>
    <property type="molecule type" value="Genomic_DNA"/>
</dbReference>
<feature type="region of interest" description="Disordered" evidence="1">
    <location>
        <begin position="353"/>
        <end position="375"/>
    </location>
</feature>
<sequence>MEHLWEIPESETVKINVYCVVVQHPSAYGNTKSIGALMRDEHGGKVWGAMGPFNDFTEEQAIMAGIQSACIYAQEHDLKVTHIETSHHDVFELIRLQKHVPIPEEQLEAFRLFNTVHSNNYVEGSTDRRISWVPEHMNDAARYMAEYGLEHFSNFVEIPGPQPIGNLQFFIDRDMGMVIANPEIELLPNMGLGEVVDGPPPQTMHCKRKHPCHFSSDLMGDMNSAFPADGYLKDLALSPPSWELNPNPWVYNQSAAVNPAFKSAAAVEILESGSLLHYSDVFGDKNLDLEVHVANGMYAKDILHHAVLDTLGMFESKLVDRHPFIADIVRSKKHEFMPVDTVISLMGLKDGSDSTVKDDDSMQPVKKKARRAANV</sequence>
<evidence type="ECO:0008006" key="5">
    <source>
        <dbReference type="Google" id="ProtNLM"/>
    </source>
</evidence>
<evidence type="ECO:0000313" key="2">
    <source>
        <dbReference type="EMBL" id="KZM89926.1"/>
    </source>
</evidence>
<reference evidence="3" key="2">
    <citation type="submission" date="2022-03" db="EMBL/GenBank/DDBJ databases">
        <title>Draft title - Genomic analysis of global carrot germplasm unveils the trajectory of domestication and the origin of high carotenoid orange carrot.</title>
        <authorList>
            <person name="Iorizzo M."/>
            <person name="Ellison S."/>
            <person name="Senalik D."/>
            <person name="Macko-Podgorni A."/>
            <person name="Grzebelus D."/>
            <person name="Bostan H."/>
            <person name="Rolling W."/>
            <person name="Curaba J."/>
            <person name="Simon P."/>
        </authorList>
    </citation>
    <scope>NUCLEOTIDE SEQUENCE</scope>
    <source>
        <tissue evidence="3">Leaf</tissue>
    </source>
</reference>
<evidence type="ECO:0000313" key="4">
    <source>
        <dbReference type="Proteomes" id="UP000077755"/>
    </source>
</evidence>
<organism evidence="2">
    <name type="scientific">Daucus carota subsp. sativus</name>
    <name type="common">Carrot</name>
    <dbReference type="NCBI Taxonomy" id="79200"/>
    <lineage>
        <taxon>Eukaryota</taxon>
        <taxon>Viridiplantae</taxon>
        <taxon>Streptophyta</taxon>
        <taxon>Embryophyta</taxon>
        <taxon>Tracheophyta</taxon>
        <taxon>Spermatophyta</taxon>
        <taxon>Magnoliopsida</taxon>
        <taxon>eudicotyledons</taxon>
        <taxon>Gunneridae</taxon>
        <taxon>Pentapetalae</taxon>
        <taxon>asterids</taxon>
        <taxon>campanulids</taxon>
        <taxon>Apiales</taxon>
        <taxon>Apiaceae</taxon>
        <taxon>Apioideae</taxon>
        <taxon>Scandiceae</taxon>
        <taxon>Daucinae</taxon>
        <taxon>Daucus</taxon>
        <taxon>Daucus sect. Daucus</taxon>
    </lineage>
</organism>
<dbReference type="Proteomes" id="UP000077755">
    <property type="component" value="Chromosome 6"/>
</dbReference>
<dbReference type="Gramene" id="KZM89926">
    <property type="protein sequence ID" value="KZM89926"/>
    <property type="gene ID" value="DCAR_022711"/>
</dbReference>
<evidence type="ECO:0000313" key="3">
    <source>
        <dbReference type="EMBL" id="WOH03994.1"/>
    </source>
</evidence>
<keyword evidence="4" id="KW-1185">Reference proteome</keyword>
<name>A0A164V7J1_DAUCS</name>
<gene>
    <name evidence="2" type="ORF">DCAR_022711</name>
    <name evidence="3" type="ORF">DCAR_0623399</name>
</gene>
<protein>
    <recommendedName>
        <fullName evidence="5">RNase H type-1 domain-containing protein</fullName>
    </recommendedName>
</protein>
<dbReference type="AlphaFoldDB" id="A0A164V7J1"/>
<evidence type="ECO:0000256" key="1">
    <source>
        <dbReference type="SAM" id="MobiDB-lite"/>
    </source>
</evidence>
<feature type="compositionally biased region" description="Basic residues" evidence="1">
    <location>
        <begin position="365"/>
        <end position="375"/>
    </location>
</feature>